<accession>A0A163D6Y0</accession>
<evidence type="ECO:0008006" key="4">
    <source>
        <dbReference type="Google" id="ProtNLM"/>
    </source>
</evidence>
<feature type="coiled-coil region" evidence="1">
    <location>
        <begin position="130"/>
        <end position="161"/>
    </location>
</feature>
<evidence type="ECO:0000313" key="3">
    <source>
        <dbReference type="Proteomes" id="UP000077315"/>
    </source>
</evidence>
<sequence length="176" mass="20148">MVIFDVTPIIQDANQLNEAILGKSHRELQQTLDSFVVHFDTFDKIDDSSEKTASNTFVGPDTLASNYVQLTGCHQRLEKSLQNTTSWDATVDAATRTNAAMDELQSAVMKMEKSGTERVQLLEREKALFMAEVEERRAQVAQEFRRKQDQLEELYANKTREVIYHNLVGNNHQWAQ</sequence>
<protein>
    <recommendedName>
        <fullName evidence="4">Biogenesis of lysosome-related organelles complex 1 subunit 5</fullName>
    </recommendedName>
</protein>
<dbReference type="RefSeq" id="XP_018287240.1">
    <property type="nucleotide sequence ID" value="XM_018432303.1"/>
</dbReference>
<organism evidence="2 3">
    <name type="scientific">Phycomyces blakesleeanus (strain ATCC 8743b / DSM 1359 / FGSC 10004 / NBRC 33097 / NRRL 1555)</name>
    <dbReference type="NCBI Taxonomy" id="763407"/>
    <lineage>
        <taxon>Eukaryota</taxon>
        <taxon>Fungi</taxon>
        <taxon>Fungi incertae sedis</taxon>
        <taxon>Mucoromycota</taxon>
        <taxon>Mucoromycotina</taxon>
        <taxon>Mucoromycetes</taxon>
        <taxon>Mucorales</taxon>
        <taxon>Phycomycetaceae</taxon>
        <taxon>Phycomyces</taxon>
    </lineage>
</organism>
<proteinExistence type="predicted"/>
<dbReference type="AlphaFoldDB" id="A0A163D6Y0"/>
<keyword evidence="3" id="KW-1185">Reference proteome</keyword>
<evidence type="ECO:0000313" key="2">
    <source>
        <dbReference type="EMBL" id="OAD69200.1"/>
    </source>
</evidence>
<name>A0A163D6Y0_PHYB8</name>
<evidence type="ECO:0000256" key="1">
    <source>
        <dbReference type="SAM" id="Coils"/>
    </source>
</evidence>
<dbReference type="Proteomes" id="UP000077315">
    <property type="component" value="Unassembled WGS sequence"/>
</dbReference>
<dbReference type="InParanoid" id="A0A163D6Y0"/>
<dbReference type="VEuPathDB" id="FungiDB:PHYBLDRAFT_149604"/>
<dbReference type="EMBL" id="KV440992">
    <property type="protein sequence ID" value="OAD69200.1"/>
    <property type="molecule type" value="Genomic_DNA"/>
</dbReference>
<dbReference type="GeneID" id="28993209"/>
<reference evidence="3" key="1">
    <citation type="submission" date="2015-06" db="EMBL/GenBank/DDBJ databases">
        <title>Expansion of signal transduction pathways in fungi by whole-genome duplication.</title>
        <authorList>
            <consortium name="DOE Joint Genome Institute"/>
            <person name="Corrochano L.M."/>
            <person name="Kuo A."/>
            <person name="Marcet-Houben M."/>
            <person name="Polaino S."/>
            <person name="Salamov A."/>
            <person name="Villalobos J.M."/>
            <person name="Alvarez M.I."/>
            <person name="Avalos J."/>
            <person name="Benito E.P."/>
            <person name="Benoit I."/>
            <person name="Burger G."/>
            <person name="Camino L.P."/>
            <person name="Canovas D."/>
            <person name="Cerda-Olmedo E."/>
            <person name="Cheng J.-F."/>
            <person name="Dominguez A."/>
            <person name="Elias M."/>
            <person name="Eslava A.P."/>
            <person name="Glaser F."/>
            <person name="Grimwood J."/>
            <person name="Gutierrez G."/>
            <person name="Heitman J."/>
            <person name="Henrissat B."/>
            <person name="Iturriaga E.A."/>
            <person name="Lang B.F."/>
            <person name="Lavin J.L."/>
            <person name="Lee S."/>
            <person name="Li W."/>
            <person name="Lindquist E."/>
            <person name="Lopez-Garcia S."/>
            <person name="Luque E.M."/>
            <person name="Marcos A.T."/>
            <person name="Martin J."/>
            <person name="McCluskey K."/>
            <person name="Medina H.R."/>
            <person name="Miralles-Duran A."/>
            <person name="Miyazaki A."/>
            <person name="Munoz-Torres E."/>
            <person name="Oguiza J.A."/>
            <person name="Ohm R."/>
            <person name="Olmedo M."/>
            <person name="Orejas M."/>
            <person name="Ortiz-Castellanos L."/>
            <person name="Pisabarro A.G."/>
            <person name="Rodriguez-Romero J."/>
            <person name="Ruiz-Herrera J."/>
            <person name="Ruiz-Vazquez R."/>
            <person name="Sanz C."/>
            <person name="Schackwitz W."/>
            <person name="Schmutz J."/>
            <person name="Shahriari M."/>
            <person name="Shelest E."/>
            <person name="Silva-Franco F."/>
            <person name="Soanes D."/>
            <person name="Syed K."/>
            <person name="Tagua V.G."/>
            <person name="Talbot N.J."/>
            <person name="Thon M."/>
            <person name="De vries R.P."/>
            <person name="Wiebenga A."/>
            <person name="Yadav J.S."/>
            <person name="Braun E.L."/>
            <person name="Baker S."/>
            <person name="Garre V."/>
            <person name="Horwitz B."/>
            <person name="Torres-Martinez S."/>
            <person name="Idnurm A."/>
            <person name="Herrera-Estrella A."/>
            <person name="Gabaldon T."/>
            <person name="Grigoriev I.V."/>
        </authorList>
    </citation>
    <scope>NUCLEOTIDE SEQUENCE [LARGE SCALE GENOMIC DNA]</scope>
    <source>
        <strain evidence="3">NRRL 1555(-)</strain>
    </source>
</reference>
<gene>
    <name evidence="2" type="ORF">PHYBLDRAFT_149604</name>
</gene>
<keyword evidence="1" id="KW-0175">Coiled coil</keyword>